<dbReference type="PANTHER" id="PTHR34070">
    <property type="entry name" value="ARMADILLO-TYPE FOLD"/>
    <property type="match status" value="1"/>
</dbReference>
<dbReference type="InterPro" id="IPR016024">
    <property type="entry name" value="ARM-type_fold"/>
</dbReference>
<dbReference type="Pfam" id="PF08713">
    <property type="entry name" value="DNA_alkylation"/>
    <property type="match status" value="1"/>
</dbReference>
<protein>
    <submittedName>
        <fullName evidence="1">DNA alkylation repair protein</fullName>
    </submittedName>
</protein>
<dbReference type="RefSeq" id="WP_345026979.1">
    <property type="nucleotide sequence ID" value="NZ_BAABEY010000011.1"/>
</dbReference>
<evidence type="ECO:0000313" key="1">
    <source>
        <dbReference type="EMBL" id="GAA4434698.1"/>
    </source>
</evidence>
<dbReference type="SUPFAM" id="SSF48371">
    <property type="entry name" value="ARM repeat"/>
    <property type="match status" value="1"/>
</dbReference>
<accession>A0ABP8LSQ3</accession>
<dbReference type="CDD" id="cd06561">
    <property type="entry name" value="AlkD_like"/>
    <property type="match status" value="1"/>
</dbReference>
<evidence type="ECO:0000313" key="2">
    <source>
        <dbReference type="Proteomes" id="UP001501508"/>
    </source>
</evidence>
<sequence length="236" mass="27173">MPELLIEVVRADLHKHIEPGRSASGQKYFKGGILIYGVKTPVVNQISKSFFPEIEALEKAEVWRLCEALWASGYLEESLVACNWSYRLRKKFSREDFYVFETWLSRYVNNWASCDTLCNHTIGTVVEKNPELIEVLMRWAGAENRWLRRASAVTLIVPARKGLFLSGILQIAEILLTDQDDMVQKGYGWLLKVAAEVYQEEVFDFVVNRRHKMPRTALRYAIEKMPAGLKAAAMRK</sequence>
<comment type="caution">
    <text evidence="1">The sequence shown here is derived from an EMBL/GenBank/DDBJ whole genome shotgun (WGS) entry which is preliminary data.</text>
</comment>
<organism evidence="1 2">
    <name type="scientific">Ravibacter arvi</name>
    <dbReference type="NCBI Taxonomy" id="2051041"/>
    <lineage>
        <taxon>Bacteria</taxon>
        <taxon>Pseudomonadati</taxon>
        <taxon>Bacteroidota</taxon>
        <taxon>Cytophagia</taxon>
        <taxon>Cytophagales</taxon>
        <taxon>Spirosomataceae</taxon>
        <taxon>Ravibacter</taxon>
    </lineage>
</organism>
<dbReference type="PANTHER" id="PTHR34070:SF1">
    <property type="entry name" value="DNA ALKYLATION REPAIR PROTEIN"/>
    <property type="match status" value="1"/>
</dbReference>
<dbReference type="InterPro" id="IPR014825">
    <property type="entry name" value="DNA_alkylation"/>
</dbReference>
<dbReference type="EMBL" id="BAABEY010000011">
    <property type="protein sequence ID" value="GAA4434698.1"/>
    <property type="molecule type" value="Genomic_DNA"/>
</dbReference>
<gene>
    <name evidence="1" type="ORF">GCM10023091_10020</name>
</gene>
<dbReference type="Proteomes" id="UP001501508">
    <property type="component" value="Unassembled WGS sequence"/>
</dbReference>
<reference evidence="2" key="1">
    <citation type="journal article" date="2019" name="Int. J. Syst. Evol. Microbiol.">
        <title>The Global Catalogue of Microorganisms (GCM) 10K type strain sequencing project: providing services to taxonomists for standard genome sequencing and annotation.</title>
        <authorList>
            <consortium name="The Broad Institute Genomics Platform"/>
            <consortium name="The Broad Institute Genome Sequencing Center for Infectious Disease"/>
            <person name="Wu L."/>
            <person name="Ma J."/>
        </authorList>
    </citation>
    <scope>NUCLEOTIDE SEQUENCE [LARGE SCALE GENOMIC DNA]</scope>
    <source>
        <strain evidence="2">JCM 31920</strain>
    </source>
</reference>
<proteinExistence type="predicted"/>
<dbReference type="Gene3D" id="1.25.10.90">
    <property type="match status" value="1"/>
</dbReference>
<name>A0ABP8LSQ3_9BACT</name>
<keyword evidence="2" id="KW-1185">Reference proteome</keyword>